<evidence type="ECO:0000313" key="13">
    <source>
        <dbReference type="EMBL" id="HDX31220.1"/>
    </source>
</evidence>
<dbReference type="InterPro" id="IPR050482">
    <property type="entry name" value="Sensor_HK_TwoCompSys"/>
</dbReference>
<evidence type="ECO:0000256" key="5">
    <source>
        <dbReference type="ARBA" id="ARBA00022777"/>
    </source>
</evidence>
<feature type="region of interest" description="Disordered" evidence="10">
    <location>
        <begin position="1"/>
        <end position="26"/>
    </location>
</feature>
<feature type="domain" description="Histidine kinase/HSP90-like ATPase" evidence="12">
    <location>
        <begin position="501"/>
        <end position="593"/>
    </location>
</feature>
<evidence type="ECO:0000259" key="12">
    <source>
        <dbReference type="Pfam" id="PF02518"/>
    </source>
</evidence>
<comment type="caution">
    <text evidence="13">The sequence shown here is derived from an EMBL/GenBank/DDBJ whole genome shotgun (WGS) entry which is preliminary data.</text>
</comment>
<dbReference type="InterPro" id="IPR036890">
    <property type="entry name" value="HATPase_C_sf"/>
</dbReference>
<feature type="compositionally biased region" description="Polar residues" evidence="10">
    <location>
        <begin position="1"/>
        <end position="11"/>
    </location>
</feature>
<reference evidence="13" key="1">
    <citation type="journal article" date="2020" name="mSystems">
        <title>Genome- and Community-Level Interaction Insights into Carbon Utilization and Element Cycling Functions of Hydrothermarchaeota in Hydrothermal Sediment.</title>
        <authorList>
            <person name="Zhou Z."/>
            <person name="Liu Y."/>
            <person name="Xu W."/>
            <person name="Pan J."/>
            <person name="Luo Z.H."/>
            <person name="Li M."/>
        </authorList>
    </citation>
    <scope>NUCLEOTIDE SEQUENCE [LARGE SCALE GENOMIC DNA]</scope>
    <source>
        <strain evidence="13">SpSt-289</strain>
    </source>
</reference>
<evidence type="ECO:0000256" key="9">
    <source>
        <dbReference type="SAM" id="Coils"/>
    </source>
</evidence>
<comment type="subcellular location">
    <subcellularLocation>
        <location evidence="1">Cell membrane</location>
        <topology evidence="1">Multi-pass membrane protein</topology>
    </subcellularLocation>
</comment>
<keyword evidence="8 11" id="KW-0472">Membrane</keyword>
<dbReference type="PANTHER" id="PTHR24421:SF37">
    <property type="entry name" value="SENSOR HISTIDINE KINASE NARS"/>
    <property type="match status" value="1"/>
</dbReference>
<keyword evidence="6 11" id="KW-1133">Transmembrane helix</keyword>
<feature type="transmembrane region" description="Helical" evidence="11">
    <location>
        <begin position="213"/>
        <end position="237"/>
    </location>
</feature>
<dbReference type="PANTHER" id="PTHR24421">
    <property type="entry name" value="NITRATE/NITRITE SENSOR PROTEIN NARX-RELATED"/>
    <property type="match status" value="1"/>
</dbReference>
<feature type="transmembrane region" description="Helical" evidence="11">
    <location>
        <begin position="183"/>
        <end position="201"/>
    </location>
</feature>
<keyword evidence="9" id="KW-0175">Coiled coil</keyword>
<dbReference type="Pfam" id="PF02518">
    <property type="entry name" value="HATPase_c"/>
    <property type="match status" value="1"/>
</dbReference>
<dbReference type="InterPro" id="IPR003594">
    <property type="entry name" value="HATPase_dom"/>
</dbReference>
<organism evidence="13">
    <name type="scientific">Caldilinea aerophila</name>
    <dbReference type="NCBI Taxonomy" id="133453"/>
    <lineage>
        <taxon>Bacteria</taxon>
        <taxon>Bacillati</taxon>
        <taxon>Chloroflexota</taxon>
        <taxon>Caldilineae</taxon>
        <taxon>Caldilineales</taxon>
        <taxon>Caldilineaceae</taxon>
        <taxon>Caldilinea</taxon>
    </lineage>
</organism>
<dbReference type="GO" id="GO:0016301">
    <property type="term" value="F:kinase activity"/>
    <property type="evidence" value="ECO:0007669"/>
    <property type="project" value="UniProtKB-KW"/>
</dbReference>
<evidence type="ECO:0000256" key="7">
    <source>
        <dbReference type="ARBA" id="ARBA00023012"/>
    </source>
</evidence>
<dbReference type="GO" id="GO:0005886">
    <property type="term" value="C:plasma membrane"/>
    <property type="evidence" value="ECO:0007669"/>
    <property type="project" value="UniProtKB-SubCell"/>
</dbReference>
<dbReference type="EMBL" id="DSMG01000077">
    <property type="protein sequence ID" value="HDX31220.1"/>
    <property type="molecule type" value="Genomic_DNA"/>
</dbReference>
<gene>
    <name evidence="13" type="ORF">ENQ20_06955</name>
</gene>
<feature type="transmembrane region" description="Helical" evidence="11">
    <location>
        <begin position="149"/>
        <end position="171"/>
    </location>
</feature>
<feature type="transmembrane region" description="Helical" evidence="11">
    <location>
        <begin position="249"/>
        <end position="269"/>
    </location>
</feature>
<evidence type="ECO:0000256" key="10">
    <source>
        <dbReference type="SAM" id="MobiDB-lite"/>
    </source>
</evidence>
<feature type="transmembrane region" description="Helical" evidence="11">
    <location>
        <begin position="281"/>
        <end position="303"/>
    </location>
</feature>
<name>A0A7C1FR03_9CHLR</name>
<feature type="coiled-coil region" evidence="9">
    <location>
        <begin position="372"/>
        <end position="399"/>
    </location>
</feature>
<evidence type="ECO:0000256" key="8">
    <source>
        <dbReference type="ARBA" id="ARBA00023136"/>
    </source>
</evidence>
<feature type="transmembrane region" description="Helical" evidence="11">
    <location>
        <begin position="350"/>
        <end position="371"/>
    </location>
</feature>
<keyword evidence="2" id="KW-1003">Cell membrane</keyword>
<keyword evidence="4 11" id="KW-0812">Transmembrane</keyword>
<evidence type="ECO:0000256" key="1">
    <source>
        <dbReference type="ARBA" id="ARBA00004651"/>
    </source>
</evidence>
<keyword evidence="7" id="KW-0902">Two-component regulatory system</keyword>
<evidence type="ECO:0000256" key="11">
    <source>
        <dbReference type="SAM" id="Phobius"/>
    </source>
</evidence>
<dbReference type="SUPFAM" id="SSF55874">
    <property type="entry name" value="ATPase domain of HSP90 chaperone/DNA topoisomerase II/histidine kinase"/>
    <property type="match status" value="1"/>
</dbReference>
<accession>A0A7C1FR03</accession>
<evidence type="ECO:0000256" key="4">
    <source>
        <dbReference type="ARBA" id="ARBA00022692"/>
    </source>
</evidence>
<evidence type="ECO:0000256" key="2">
    <source>
        <dbReference type="ARBA" id="ARBA00022475"/>
    </source>
</evidence>
<keyword evidence="3" id="KW-0808">Transferase</keyword>
<protein>
    <recommendedName>
        <fullName evidence="12">Histidine kinase/HSP90-like ATPase domain-containing protein</fullName>
    </recommendedName>
</protein>
<feature type="transmembrane region" description="Helical" evidence="11">
    <location>
        <begin position="324"/>
        <end position="344"/>
    </location>
</feature>
<proteinExistence type="predicted"/>
<evidence type="ECO:0000256" key="6">
    <source>
        <dbReference type="ARBA" id="ARBA00022989"/>
    </source>
</evidence>
<dbReference type="Gene3D" id="3.30.565.10">
    <property type="entry name" value="Histidine kinase-like ATPase, C-terminal domain"/>
    <property type="match status" value="1"/>
</dbReference>
<keyword evidence="5" id="KW-0418">Kinase</keyword>
<sequence length="598" mass="66911">MNFVKNTTTGQAKRARDNPPDSLIHENDAYAPPKALSLHHRIAHCLGCYHSVESLATHIGRPYGGFIVIHDLSIEPPFHVGYFPWRTIRSSPFFLQAFDHLLSIQGAPPERYPAIYAAARPGDLIEYRVERNGKVLTIVEPVHIFSADIFFIIFGMHYLLLLIVLLTGYVLSRPPCPPYRRVLSLFTLLPAIAMTHALWAMDGFDGPPMASSYWFGLLSAPVPGLGGAMVLHSLLLYLWPRSTLVRRAWVAALLYVPPLVLGALIRVVIELGPQGRGPFLVLLQTIFIYGTLCLGTTPFLALYRYPLLRRSQSTVVWKGARATLIALGVLLVALVVFWWLPFMLSGGPLIPYEILIAMGITYPLGLIYATFHSNLLSQVERKAREAEALRRTREQMLHRIADRIHDRVLPELQGARMLIEALPLANSEPVQQERLMAVTTLQGLVREMRAILDTTKPINWSQHSLAEVLAWLAQRMQALHPHVHIHLAVDHGKAEPSPQVKEAIYHVALAALNNALTHAQPHTIWLRLRSERNGIRLEVQDDGVGFDLASVDSFASDQRHMGLESMRFHAAEVGGDLAIESCLKQGTLVRLHVFNESE</sequence>
<evidence type="ECO:0000256" key="3">
    <source>
        <dbReference type="ARBA" id="ARBA00022679"/>
    </source>
</evidence>
<dbReference type="AlphaFoldDB" id="A0A7C1FR03"/>
<dbReference type="GO" id="GO:0000160">
    <property type="term" value="P:phosphorelay signal transduction system"/>
    <property type="evidence" value="ECO:0007669"/>
    <property type="project" value="UniProtKB-KW"/>
</dbReference>
<feature type="compositionally biased region" description="Basic and acidic residues" evidence="10">
    <location>
        <begin position="14"/>
        <end position="26"/>
    </location>
</feature>
<dbReference type="CDD" id="cd16917">
    <property type="entry name" value="HATPase_UhpB-NarQ-NarX-like"/>
    <property type="match status" value="1"/>
</dbReference>